<feature type="domain" description="DM13" evidence="1">
    <location>
        <begin position="43"/>
        <end position="137"/>
    </location>
</feature>
<gene>
    <name evidence="2" type="ORF">ACFX5E_10320</name>
</gene>
<dbReference type="PROSITE" id="PS51549">
    <property type="entry name" value="DM13"/>
    <property type="match status" value="1"/>
</dbReference>
<sequence>MKTKLLFLPVFLFLFSCEVEGDLTRDLIPVIVDQPSTITKLLGTFAPTSGISVQGKATIFLENNQYKLKLVDFSISSGPDLKVYLSKCNTPTDFFNLGNLNPTTVYSIPQNIEIKDYRFVLIHCQQYNHLFAVAELIKN</sequence>
<evidence type="ECO:0000313" key="2">
    <source>
        <dbReference type="EMBL" id="MFE3868463.1"/>
    </source>
</evidence>
<organism evidence="2 3">
    <name type="scientific">Flavobacterium xylosi</name>
    <dbReference type="NCBI Taxonomy" id="3230415"/>
    <lineage>
        <taxon>Bacteria</taxon>
        <taxon>Pseudomonadati</taxon>
        <taxon>Bacteroidota</taxon>
        <taxon>Flavobacteriia</taxon>
        <taxon>Flavobacteriales</taxon>
        <taxon>Flavobacteriaceae</taxon>
        <taxon>Flavobacterium</taxon>
    </lineage>
</organism>
<evidence type="ECO:0000259" key="1">
    <source>
        <dbReference type="PROSITE" id="PS51549"/>
    </source>
</evidence>
<dbReference type="PROSITE" id="PS51257">
    <property type="entry name" value="PROKAR_LIPOPROTEIN"/>
    <property type="match status" value="1"/>
</dbReference>
<comment type="caution">
    <text evidence="2">The sequence shown here is derived from an EMBL/GenBank/DDBJ whole genome shotgun (WGS) entry which is preliminary data.</text>
</comment>
<keyword evidence="3" id="KW-1185">Reference proteome</keyword>
<dbReference type="Proteomes" id="UP001600109">
    <property type="component" value="Unassembled WGS sequence"/>
</dbReference>
<dbReference type="RefSeq" id="WP_379855113.1">
    <property type="nucleotide sequence ID" value="NZ_JBHZPZ010000011.1"/>
</dbReference>
<proteinExistence type="predicted"/>
<evidence type="ECO:0000313" key="3">
    <source>
        <dbReference type="Proteomes" id="UP001600109"/>
    </source>
</evidence>
<accession>A0ABW6HWS2</accession>
<reference evidence="2 3" key="1">
    <citation type="submission" date="2024-06" db="EMBL/GenBank/DDBJ databases">
        <title>Flavobacterium spp. isolated from glacier.</title>
        <authorList>
            <person name="Han D."/>
        </authorList>
    </citation>
    <scope>NUCLEOTIDE SEQUENCE [LARGE SCALE GENOMIC DNA]</scope>
    <source>
        <strain evidence="2 3">LS2P90</strain>
    </source>
</reference>
<protein>
    <submittedName>
        <fullName evidence="2">DM13 domain-containing protein</fullName>
    </submittedName>
</protein>
<dbReference type="InterPro" id="IPR019545">
    <property type="entry name" value="DM13_domain"/>
</dbReference>
<dbReference type="EMBL" id="JBHZPZ010000011">
    <property type="protein sequence ID" value="MFE3868463.1"/>
    <property type="molecule type" value="Genomic_DNA"/>
</dbReference>
<name>A0ABW6HWS2_9FLAO</name>
<dbReference type="Pfam" id="PF10517">
    <property type="entry name" value="DM13"/>
    <property type="match status" value="1"/>
</dbReference>